<keyword evidence="2" id="KW-1185">Reference proteome</keyword>
<comment type="caution">
    <text evidence="1">The sequence shown here is derived from an EMBL/GenBank/DDBJ whole genome shotgun (WGS) entry which is preliminary data.</text>
</comment>
<protein>
    <submittedName>
        <fullName evidence="1">Uncharacterized protein</fullName>
    </submittedName>
</protein>
<dbReference type="AlphaFoldDB" id="A0A2H5Q3J3"/>
<name>A0A2H5Q3J3_CITUN</name>
<dbReference type="EMBL" id="BDQV01000203">
    <property type="protein sequence ID" value="GAY59141.1"/>
    <property type="molecule type" value="Genomic_DNA"/>
</dbReference>
<dbReference type="Proteomes" id="UP000236630">
    <property type="component" value="Unassembled WGS sequence"/>
</dbReference>
<reference evidence="1 2" key="1">
    <citation type="journal article" date="2017" name="Front. Genet.">
        <title>Draft sequencing of the heterozygous diploid genome of Satsuma (Citrus unshiu Marc.) using a hybrid assembly approach.</title>
        <authorList>
            <person name="Shimizu T."/>
            <person name="Tanizawa Y."/>
            <person name="Mochizuki T."/>
            <person name="Nagasaki H."/>
            <person name="Yoshioka T."/>
            <person name="Toyoda A."/>
            <person name="Fujiyama A."/>
            <person name="Kaminuma E."/>
            <person name="Nakamura Y."/>
        </authorList>
    </citation>
    <scope>NUCLEOTIDE SEQUENCE [LARGE SCALE GENOMIC DNA]</scope>
    <source>
        <strain evidence="2">cv. Miyagawa wase</strain>
    </source>
</reference>
<evidence type="ECO:0000313" key="1">
    <source>
        <dbReference type="EMBL" id="GAY59141.1"/>
    </source>
</evidence>
<accession>A0A2H5Q3J3</accession>
<gene>
    <name evidence="1" type="ORF">CUMW_192280</name>
</gene>
<proteinExistence type="predicted"/>
<sequence length="147" mass="17053">MPSETGTTTTYTIELWFDEALNTKIFNMLRSKSILEPVETRLTLGVTHVEAQTCSSALSILENVLCRYVTIQERFPVRLNGVELNHPVIEPQNFLKLSPVSSFMYLLQCHGNFHNALIMEDPNHQRQISQNYMAPNRWDQFCQNYPF</sequence>
<evidence type="ECO:0000313" key="2">
    <source>
        <dbReference type="Proteomes" id="UP000236630"/>
    </source>
</evidence>
<organism evidence="1 2">
    <name type="scientific">Citrus unshiu</name>
    <name type="common">Satsuma mandarin</name>
    <name type="synonym">Citrus nobilis var. unshiu</name>
    <dbReference type="NCBI Taxonomy" id="55188"/>
    <lineage>
        <taxon>Eukaryota</taxon>
        <taxon>Viridiplantae</taxon>
        <taxon>Streptophyta</taxon>
        <taxon>Embryophyta</taxon>
        <taxon>Tracheophyta</taxon>
        <taxon>Spermatophyta</taxon>
        <taxon>Magnoliopsida</taxon>
        <taxon>eudicotyledons</taxon>
        <taxon>Gunneridae</taxon>
        <taxon>Pentapetalae</taxon>
        <taxon>rosids</taxon>
        <taxon>malvids</taxon>
        <taxon>Sapindales</taxon>
        <taxon>Rutaceae</taxon>
        <taxon>Aurantioideae</taxon>
        <taxon>Citrus</taxon>
    </lineage>
</organism>